<proteinExistence type="predicted"/>
<dbReference type="EMBL" id="FNFF01000003">
    <property type="protein sequence ID" value="SDJ94515.1"/>
    <property type="molecule type" value="Genomic_DNA"/>
</dbReference>
<keyword evidence="1 4" id="KW-0808">Transferase</keyword>
<dbReference type="AlphaFoldDB" id="A0A1G8XX94"/>
<dbReference type="STRING" id="417292.SAMN05421806_103428"/>
<dbReference type="InterPro" id="IPR016181">
    <property type="entry name" value="Acyl_CoA_acyltransferase"/>
</dbReference>
<dbReference type="PANTHER" id="PTHR43877">
    <property type="entry name" value="AMINOALKYLPHOSPHONATE N-ACETYLTRANSFERASE-RELATED-RELATED"/>
    <property type="match status" value="1"/>
</dbReference>
<dbReference type="InterPro" id="IPR000182">
    <property type="entry name" value="GNAT_dom"/>
</dbReference>
<dbReference type="GO" id="GO:0016747">
    <property type="term" value="F:acyltransferase activity, transferring groups other than amino-acyl groups"/>
    <property type="evidence" value="ECO:0007669"/>
    <property type="project" value="InterPro"/>
</dbReference>
<keyword evidence="5" id="KW-1185">Reference proteome</keyword>
<dbReference type="Proteomes" id="UP000199155">
    <property type="component" value="Unassembled WGS sequence"/>
</dbReference>
<organism evidence="4 5">
    <name type="scientific">Streptomyces indicus</name>
    <dbReference type="NCBI Taxonomy" id="417292"/>
    <lineage>
        <taxon>Bacteria</taxon>
        <taxon>Bacillati</taxon>
        <taxon>Actinomycetota</taxon>
        <taxon>Actinomycetes</taxon>
        <taxon>Kitasatosporales</taxon>
        <taxon>Streptomycetaceae</taxon>
        <taxon>Streptomyces</taxon>
    </lineage>
</organism>
<dbReference type="RefSeq" id="WP_245769255.1">
    <property type="nucleotide sequence ID" value="NZ_FNFF01000003.1"/>
</dbReference>
<reference evidence="4 5" key="1">
    <citation type="submission" date="2016-10" db="EMBL/GenBank/DDBJ databases">
        <authorList>
            <person name="de Groot N.N."/>
        </authorList>
    </citation>
    <scope>NUCLEOTIDE SEQUENCE [LARGE SCALE GENOMIC DNA]</scope>
    <source>
        <strain evidence="4 5">CGMCC 4.5727</strain>
    </source>
</reference>
<dbReference type="PROSITE" id="PS51186">
    <property type="entry name" value="GNAT"/>
    <property type="match status" value="1"/>
</dbReference>
<protein>
    <submittedName>
        <fullName evidence="4">Predicted N-acetyltransferase YhbS</fullName>
    </submittedName>
</protein>
<name>A0A1G8XX94_9ACTN</name>
<evidence type="ECO:0000256" key="1">
    <source>
        <dbReference type="ARBA" id="ARBA00022679"/>
    </source>
</evidence>
<accession>A0A1G8XX94</accession>
<evidence type="ECO:0000313" key="4">
    <source>
        <dbReference type="EMBL" id="SDJ94515.1"/>
    </source>
</evidence>
<dbReference type="InterPro" id="IPR050832">
    <property type="entry name" value="Bact_Acetyltransf"/>
</dbReference>
<evidence type="ECO:0000313" key="5">
    <source>
        <dbReference type="Proteomes" id="UP000199155"/>
    </source>
</evidence>
<keyword evidence="2" id="KW-0012">Acyltransferase</keyword>
<evidence type="ECO:0000259" key="3">
    <source>
        <dbReference type="PROSITE" id="PS51186"/>
    </source>
</evidence>
<dbReference type="SUPFAM" id="SSF55729">
    <property type="entry name" value="Acyl-CoA N-acyltransferases (Nat)"/>
    <property type="match status" value="1"/>
</dbReference>
<evidence type="ECO:0000256" key="2">
    <source>
        <dbReference type="ARBA" id="ARBA00023315"/>
    </source>
</evidence>
<dbReference type="Gene3D" id="3.40.630.30">
    <property type="match status" value="1"/>
</dbReference>
<dbReference type="Pfam" id="PF00583">
    <property type="entry name" value="Acetyltransf_1"/>
    <property type="match status" value="1"/>
</dbReference>
<gene>
    <name evidence="4" type="ORF">SAMN05421806_103428</name>
</gene>
<feature type="domain" description="N-acetyltransferase" evidence="3">
    <location>
        <begin position="10"/>
        <end position="156"/>
    </location>
</feature>
<dbReference type="CDD" id="cd04301">
    <property type="entry name" value="NAT_SF"/>
    <property type="match status" value="1"/>
</dbReference>
<sequence>MTHDMRPPRHDIRLATAADVPAVQAVTDAAYAHYIERIGLRPVPMDADHAANVAAGRVHVTGDPVIGLLVLVPEPGHLFLDSLAVHPSAHGQGVGRALLEYTERHARELGLGEIRLYTNAKMWENQKLYPYFGYELVERRVEDGVYDRFHYRKRLA</sequence>